<proteinExistence type="predicted"/>
<name>A0A1C2DSV0_9HYPH</name>
<keyword evidence="2" id="KW-1185">Reference proteome</keyword>
<dbReference type="AlphaFoldDB" id="A0A1C2DSV0"/>
<organism evidence="1 2">
    <name type="scientific">Mesorhizobium hungaricum</name>
    <dbReference type="NCBI Taxonomy" id="1566387"/>
    <lineage>
        <taxon>Bacteria</taxon>
        <taxon>Pseudomonadati</taxon>
        <taxon>Pseudomonadota</taxon>
        <taxon>Alphaproteobacteria</taxon>
        <taxon>Hyphomicrobiales</taxon>
        <taxon>Phyllobacteriaceae</taxon>
        <taxon>Mesorhizobium</taxon>
    </lineage>
</organism>
<evidence type="ECO:0000313" key="2">
    <source>
        <dbReference type="Proteomes" id="UP000094412"/>
    </source>
</evidence>
<protein>
    <submittedName>
        <fullName evidence="1">Uncharacterized protein</fullName>
    </submittedName>
</protein>
<dbReference type="OrthoDB" id="8117055at2"/>
<comment type="caution">
    <text evidence="1">The sequence shown here is derived from an EMBL/GenBank/DDBJ whole genome shotgun (WGS) entry which is preliminary data.</text>
</comment>
<sequence>MKTSISAYMIGKASEHFGGTVDIDSILFSEAVAPVSLGGLLGSTGARSRDHYECLIIPVSSW</sequence>
<gene>
    <name evidence="1" type="ORF">QV13_14160</name>
</gene>
<dbReference type="Proteomes" id="UP000094412">
    <property type="component" value="Unassembled WGS sequence"/>
</dbReference>
<evidence type="ECO:0000313" key="1">
    <source>
        <dbReference type="EMBL" id="OCX17849.1"/>
    </source>
</evidence>
<dbReference type="EMBL" id="MDEO01000032">
    <property type="protein sequence ID" value="OCX17849.1"/>
    <property type="molecule type" value="Genomic_DNA"/>
</dbReference>
<reference evidence="1 2" key="1">
    <citation type="submission" date="2016-08" db="EMBL/GenBank/DDBJ databases">
        <title>Whole genome sequence of Mesorhizobium sp. strain UASWS1009 isolated from industrial sewage.</title>
        <authorList>
            <person name="Crovadore J."/>
            <person name="Calmin G."/>
            <person name="Chablais R."/>
            <person name="Cochard B."/>
            <person name="Lefort F."/>
        </authorList>
    </citation>
    <scope>NUCLEOTIDE SEQUENCE [LARGE SCALE GENOMIC DNA]</scope>
    <source>
        <strain evidence="1 2">UASWS1009</strain>
    </source>
</reference>
<dbReference type="RefSeq" id="WP_024923987.1">
    <property type="nucleotide sequence ID" value="NZ_MDEO01000032.1"/>
</dbReference>
<accession>A0A1C2DSV0</accession>